<keyword evidence="2" id="KW-1133">Transmembrane helix</keyword>
<keyword evidence="2" id="KW-0812">Transmembrane</keyword>
<dbReference type="AlphaFoldDB" id="A0AAV2HYJ3"/>
<feature type="signal peptide" evidence="3">
    <location>
        <begin position="1"/>
        <end position="16"/>
    </location>
</feature>
<reference evidence="5 6" key="1">
    <citation type="submission" date="2024-04" db="EMBL/GenBank/DDBJ databases">
        <authorList>
            <consortium name="Genoscope - CEA"/>
            <person name="William W."/>
        </authorList>
    </citation>
    <scope>NUCLEOTIDE SEQUENCE [LARGE SCALE GENOMIC DNA]</scope>
</reference>
<feature type="transmembrane region" description="Helical" evidence="2">
    <location>
        <begin position="685"/>
        <end position="710"/>
    </location>
</feature>
<keyword evidence="2" id="KW-0472">Membrane</keyword>
<dbReference type="CDD" id="cd22579">
    <property type="entry name" value="MPEG1_P2"/>
    <property type="match status" value="1"/>
</dbReference>
<dbReference type="Proteomes" id="UP001497497">
    <property type="component" value="Unassembled WGS sequence"/>
</dbReference>
<keyword evidence="6" id="KW-1185">Reference proteome</keyword>
<evidence type="ECO:0000256" key="1">
    <source>
        <dbReference type="SAM" id="MobiDB-lite"/>
    </source>
</evidence>
<dbReference type="InterPro" id="IPR039707">
    <property type="entry name" value="MPEG1"/>
</dbReference>
<dbReference type="GO" id="GO:0045087">
    <property type="term" value="P:innate immune response"/>
    <property type="evidence" value="ECO:0007669"/>
    <property type="project" value="UniProtKB-KW"/>
</dbReference>
<dbReference type="PROSITE" id="PS51412">
    <property type="entry name" value="MACPF_2"/>
    <property type="match status" value="1"/>
</dbReference>
<proteinExistence type="predicted"/>
<protein>
    <recommendedName>
        <fullName evidence="4">MACPF domain-containing protein</fullName>
    </recommendedName>
</protein>
<dbReference type="GO" id="GO:0030670">
    <property type="term" value="C:phagocytic vesicle membrane"/>
    <property type="evidence" value="ECO:0007669"/>
    <property type="project" value="UniProtKB-SubCell"/>
</dbReference>
<organism evidence="5 6">
    <name type="scientific">Lymnaea stagnalis</name>
    <name type="common">Great pond snail</name>
    <name type="synonym">Helix stagnalis</name>
    <dbReference type="NCBI Taxonomy" id="6523"/>
    <lineage>
        <taxon>Eukaryota</taxon>
        <taxon>Metazoa</taxon>
        <taxon>Spiralia</taxon>
        <taxon>Lophotrochozoa</taxon>
        <taxon>Mollusca</taxon>
        <taxon>Gastropoda</taxon>
        <taxon>Heterobranchia</taxon>
        <taxon>Euthyneura</taxon>
        <taxon>Panpulmonata</taxon>
        <taxon>Hygrophila</taxon>
        <taxon>Lymnaeoidea</taxon>
        <taxon>Lymnaeidae</taxon>
        <taxon>Lymnaea</taxon>
    </lineage>
</organism>
<evidence type="ECO:0000256" key="3">
    <source>
        <dbReference type="SAM" id="SignalP"/>
    </source>
</evidence>
<name>A0AAV2HYJ3_LYMST</name>
<dbReference type="GO" id="GO:0002250">
    <property type="term" value="P:adaptive immune response"/>
    <property type="evidence" value="ECO:0007669"/>
    <property type="project" value="UniProtKB-KW"/>
</dbReference>
<dbReference type="PANTHER" id="PTHR31463">
    <property type="entry name" value="MACROPHAGE-EXPRESSED GENE 1 PROTEIN"/>
    <property type="match status" value="1"/>
</dbReference>
<evidence type="ECO:0000313" key="6">
    <source>
        <dbReference type="Proteomes" id="UP001497497"/>
    </source>
</evidence>
<dbReference type="SMART" id="SM00457">
    <property type="entry name" value="MACPF"/>
    <property type="match status" value="1"/>
</dbReference>
<comment type="caution">
    <text evidence="5">The sequence shown here is derived from an EMBL/GenBank/DDBJ whole genome shotgun (WGS) entry which is preliminary data.</text>
</comment>
<evidence type="ECO:0000256" key="2">
    <source>
        <dbReference type="SAM" id="Phobius"/>
    </source>
</evidence>
<dbReference type="EMBL" id="CAXITT010000334">
    <property type="protein sequence ID" value="CAL1539271.1"/>
    <property type="molecule type" value="Genomic_DNA"/>
</dbReference>
<dbReference type="PANTHER" id="PTHR31463:SF1">
    <property type="entry name" value="MACROPHAGE-EXPRESSED GENE 1 PROTEIN"/>
    <property type="match status" value="1"/>
</dbReference>
<dbReference type="Pfam" id="PF01823">
    <property type="entry name" value="MACPF"/>
    <property type="match status" value="1"/>
</dbReference>
<evidence type="ECO:0000313" key="5">
    <source>
        <dbReference type="EMBL" id="CAL1539271.1"/>
    </source>
</evidence>
<gene>
    <name evidence="5" type="ORF">GSLYS_00013090001</name>
</gene>
<dbReference type="InterPro" id="IPR020864">
    <property type="entry name" value="MACPF"/>
</dbReference>
<feature type="region of interest" description="Disordered" evidence="1">
    <location>
        <begin position="723"/>
        <end position="742"/>
    </location>
</feature>
<sequence>MEHLAIILIVLAGVKSAAVKDERTLSVFESEWPVGDPHRCQELSKLSSLDVQRFEVLPGIGWDNLRNLETGLVVTFNFSHCKVTDDGNFLIPDDVYTIPLKTSRVETFAEIIESWHEARSTTSDTINIEAGFSLGPVSIDGKFSYEHEHMKSTQIGDDSSTVRVQLRYHKYEVKLQPDPQLSPQFKSRLLTIAAQLELNQTEQARYSGQLLVRDFGTHVLTSVTAGAGLVKDDYLSRKFMSSTETDKKKILVSASASFFSIFHFSASYGHSTKDMDTETYKSSMTHSYIKTFGGPNFRTNMTVDEWASQVDANLVPMDRAGDPLYFFVTSQTLPELPSTTVGEVEKIVRESIETYYEMNTIRGCTKLDSPNFSFSANFDDGSCHTQYTNLTFGGVYQTCQLSGSFLNNNPCHGVSQVNPKTGSASCPPSYRAVQLLQGHRSGVMETRRVCHSCGIFDLFHCCHTEQYQATAIYTTYWCAAAGPVAQQSGYLFGGFYTGTRVNPVSGNIGCPKGFYALRLLYDMSICLSDDYEESTGLSVPFGGFYSCQSGNPLAVGGVQPVGEKLRVQASNSLKTFMGSHVGDESLPQKCPNGYSQHLVTMEMGCAVHFCARTNSLSGPMLPPIKRPPFTNKPASPVDNEHNMVMFNVESQTWVKDENIKQQELKAAEATMTSSTKQQHREISPAAAAVIATCGTVGCVAIATLISLVIYKRHQRRRGAYRRLTDETSEARVSYGSDDAGHS</sequence>
<feature type="domain" description="MACPF" evidence="4">
    <location>
        <begin position="33"/>
        <end position="359"/>
    </location>
</feature>
<keyword evidence="3" id="KW-0732">Signal</keyword>
<evidence type="ECO:0000259" key="4">
    <source>
        <dbReference type="PROSITE" id="PS51412"/>
    </source>
</evidence>
<dbReference type="GO" id="GO:0042742">
    <property type="term" value="P:defense response to bacterium"/>
    <property type="evidence" value="ECO:0007669"/>
    <property type="project" value="TreeGrafter"/>
</dbReference>
<accession>A0AAV2HYJ3</accession>
<feature type="chain" id="PRO_5043662742" description="MACPF domain-containing protein" evidence="3">
    <location>
        <begin position="17"/>
        <end position="742"/>
    </location>
</feature>